<feature type="transmembrane region" description="Helical" evidence="10">
    <location>
        <begin position="382"/>
        <end position="403"/>
    </location>
</feature>
<name>A0A7T8HEY8_CALRO</name>
<keyword evidence="13" id="KW-1185">Reference proteome</keyword>
<dbReference type="PANTHER" id="PTHR22763">
    <property type="entry name" value="RING ZINC FINGER PROTEIN"/>
    <property type="match status" value="1"/>
</dbReference>
<dbReference type="GO" id="GO:0043161">
    <property type="term" value="P:proteasome-mediated ubiquitin-dependent protein catabolic process"/>
    <property type="evidence" value="ECO:0007669"/>
    <property type="project" value="TreeGrafter"/>
</dbReference>
<comment type="subcellular location">
    <subcellularLocation>
        <location evidence="1">Membrane</location>
        <topology evidence="1">Multi-pass membrane protein</topology>
    </subcellularLocation>
</comment>
<organism evidence="12 13">
    <name type="scientific">Caligus rogercresseyi</name>
    <name type="common">Sea louse</name>
    <dbReference type="NCBI Taxonomy" id="217165"/>
    <lineage>
        <taxon>Eukaryota</taxon>
        <taxon>Metazoa</taxon>
        <taxon>Ecdysozoa</taxon>
        <taxon>Arthropoda</taxon>
        <taxon>Crustacea</taxon>
        <taxon>Multicrustacea</taxon>
        <taxon>Hexanauplia</taxon>
        <taxon>Copepoda</taxon>
        <taxon>Siphonostomatoida</taxon>
        <taxon>Caligidae</taxon>
        <taxon>Caligus</taxon>
    </lineage>
</organism>
<reference evidence="13" key="1">
    <citation type="submission" date="2021-01" db="EMBL/GenBank/DDBJ databases">
        <title>Caligus Genome Assembly.</title>
        <authorList>
            <person name="Gallardo-Escarate C."/>
        </authorList>
    </citation>
    <scope>NUCLEOTIDE SEQUENCE [LARGE SCALE GENOMIC DNA]</scope>
</reference>
<keyword evidence="6 10" id="KW-1133">Transmembrane helix</keyword>
<keyword evidence="3" id="KW-0479">Metal-binding</keyword>
<dbReference type="PROSITE" id="PS50089">
    <property type="entry name" value="ZF_RING_2"/>
    <property type="match status" value="1"/>
</dbReference>
<keyword evidence="7 10" id="KW-0472">Membrane</keyword>
<accession>A0A7T8HEY8</accession>
<dbReference type="AlphaFoldDB" id="A0A7T8HEY8"/>
<feature type="transmembrane region" description="Helical" evidence="10">
    <location>
        <begin position="199"/>
        <end position="220"/>
    </location>
</feature>
<dbReference type="GO" id="GO:0036513">
    <property type="term" value="C:Derlin-1 retrotranslocation complex"/>
    <property type="evidence" value="ECO:0007669"/>
    <property type="project" value="TreeGrafter"/>
</dbReference>
<evidence type="ECO:0000256" key="3">
    <source>
        <dbReference type="ARBA" id="ARBA00022723"/>
    </source>
</evidence>
<dbReference type="GO" id="GO:0036503">
    <property type="term" value="P:ERAD pathway"/>
    <property type="evidence" value="ECO:0007669"/>
    <property type="project" value="TreeGrafter"/>
</dbReference>
<evidence type="ECO:0000256" key="4">
    <source>
        <dbReference type="ARBA" id="ARBA00022771"/>
    </source>
</evidence>
<dbReference type="OrthoDB" id="4348522at2759"/>
<feature type="region of interest" description="Disordered" evidence="9">
    <location>
        <begin position="577"/>
        <end position="601"/>
    </location>
</feature>
<evidence type="ECO:0000313" key="13">
    <source>
        <dbReference type="Proteomes" id="UP000595437"/>
    </source>
</evidence>
<dbReference type="Gene3D" id="3.30.40.10">
    <property type="entry name" value="Zinc/RING finger domain, C3HC4 (zinc finger)"/>
    <property type="match status" value="1"/>
</dbReference>
<evidence type="ECO:0000256" key="1">
    <source>
        <dbReference type="ARBA" id="ARBA00004141"/>
    </source>
</evidence>
<dbReference type="GO" id="GO:0008270">
    <property type="term" value="F:zinc ion binding"/>
    <property type="evidence" value="ECO:0007669"/>
    <property type="project" value="UniProtKB-KW"/>
</dbReference>
<dbReference type="Pfam" id="PF13639">
    <property type="entry name" value="zf-RING_2"/>
    <property type="match status" value="1"/>
</dbReference>
<dbReference type="EMBL" id="CP045895">
    <property type="protein sequence ID" value="QQP48843.1"/>
    <property type="molecule type" value="Genomic_DNA"/>
</dbReference>
<evidence type="ECO:0000256" key="6">
    <source>
        <dbReference type="ARBA" id="ARBA00022989"/>
    </source>
</evidence>
<dbReference type="InterPro" id="IPR001841">
    <property type="entry name" value="Znf_RING"/>
</dbReference>
<protein>
    <recommendedName>
        <fullName evidence="11">RING-type domain-containing protein</fullName>
    </recommendedName>
</protein>
<evidence type="ECO:0000256" key="2">
    <source>
        <dbReference type="ARBA" id="ARBA00022692"/>
    </source>
</evidence>
<feature type="transmembrane region" description="Helical" evidence="10">
    <location>
        <begin position="312"/>
        <end position="332"/>
    </location>
</feature>
<keyword evidence="4 8" id="KW-0863">Zinc-finger</keyword>
<keyword evidence="2 10" id="KW-0812">Transmembrane</keyword>
<feature type="transmembrane region" description="Helical" evidence="10">
    <location>
        <begin position="465"/>
        <end position="486"/>
    </location>
</feature>
<proteinExistence type="predicted"/>
<keyword evidence="5" id="KW-0862">Zinc</keyword>
<evidence type="ECO:0000313" key="12">
    <source>
        <dbReference type="EMBL" id="QQP48843.1"/>
    </source>
</evidence>
<dbReference type="SUPFAM" id="SSF57850">
    <property type="entry name" value="RING/U-box"/>
    <property type="match status" value="1"/>
</dbReference>
<dbReference type="InterPro" id="IPR050731">
    <property type="entry name" value="HRD1_E3_ubiq-ligases"/>
</dbReference>
<dbReference type="SMART" id="SM00184">
    <property type="entry name" value="RING"/>
    <property type="match status" value="1"/>
</dbReference>
<dbReference type="InterPro" id="IPR013083">
    <property type="entry name" value="Znf_RING/FYVE/PHD"/>
</dbReference>
<feature type="transmembrane region" description="Helical" evidence="10">
    <location>
        <begin position="129"/>
        <end position="148"/>
    </location>
</feature>
<dbReference type="Pfam" id="PF13705">
    <property type="entry name" value="TRC8_N"/>
    <property type="match status" value="1"/>
</dbReference>
<feature type="transmembrane region" description="Helical" evidence="10">
    <location>
        <begin position="279"/>
        <end position="300"/>
    </location>
</feature>
<dbReference type="Proteomes" id="UP000595437">
    <property type="component" value="Chromosome 6"/>
</dbReference>
<dbReference type="PANTHER" id="PTHR22763:SF163">
    <property type="entry name" value="E3 UBIQUITIN-PROTEIN LIGASE RNF139"/>
    <property type="match status" value="1"/>
</dbReference>
<evidence type="ECO:0000256" key="10">
    <source>
        <dbReference type="SAM" id="Phobius"/>
    </source>
</evidence>
<feature type="compositionally biased region" description="Pro residues" evidence="9">
    <location>
        <begin position="585"/>
        <end position="594"/>
    </location>
</feature>
<feature type="transmembrane region" description="Helical" evidence="10">
    <location>
        <begin position="409"/>
        <end position="438"/>
    </location>
</feature>
<gene>
    <name evidence="12" type="ORF">FKW44_009284</name>
</gene>
<feature type="transmembrane region" description="Helical" evidence="10">
    <location>
        <begin position="100"/>
        <end position="123"/>
    </location>
</feature>
<feature type="transmembrane region" description="Helical" evidence="10">
    <location>
        <begin position="344"/>
        <end position="370"/>
    </location>
</feature>
<sequence>MTDLLGGGEELHWIEKGLDIGLRLPFFLLLDHKFKSDFSFLGEVVLPSLESLLNWSSFIGPVLESLSHPLVEQVFYYLEWGFFLSLLLSLSFATSTDDLLNVYNSGSVLFHECVSVFLILTIMNSESSALPNLFRIHYLAVFGALVFINKIPKEMYSQLFYLFAPIFSMLGVPKSALGVAIASILLYKSLLRLKDLSGLFLEIYVTKMNFIQLFGFNVFLEAEWNRLHVPRLLRCFWMARSLVSIWEFFQVTSLVGEEEIDTIVLELGKFFLVKGCETVWAVLGMAAILNSLCHLIDGLFRSILSVEDGSNARTVASVSPFLFFVLALQTGLTNLEPEKRLSRLLKNLCLLLTAIFHIIHDMVSPVLISLTNSLVFHWRKHFRALITSLFLMGSATSLLIYLWDSFPSGTWLFAVSAFCIQLIIKMLISLFIYGLYLYDQFGTDNWESFDEVIYGVKAVGNAIEFIFAVCLFLNGGAIMMGIHAYYNIWCEAINGWKSLRKRWAVTTKMSFVRLASDPLVQSSDDVCSICLMEMKAARITSCHHLFHSNCLQRWIYVENNCPLCKTVLFGEDGFPSTVREESLPPERPMPPPAVDTPSSDEDEIIYDAVDNYVE</sequence>
<evidence type="ECO:0000256" key="5">
    <source>
        <dbReference type="ARBA" id="ARBA00022833"/>
    </source>
</evidence>
<dbReference type="GO" id="GO:0061630">
    <property type="term" value="F:ubiquitin protein ligase activity"/>
    <property type="evidence" value="ECO:0007669"/>
    <property type="project" value="TreeGrafter"/>
</dbReference>
<feature type="transmembrane region" description="Helical" evidence="10">
    <location>
        <begin position="74"/>
        <end position="93"/>
    </location>
</feature>
<feature type="domain" description="RING-type" evidence="11">
    <location>
        <begin position="527"/>
        <end position="565"/>
    </location>
</feature>
<evidence type="ECO:0000256" key="7">
    <source>
        <dbReference type="ARBA" id="ARBA00023136"/>
    </source>
</evidence>
<evidence type="ECO:0000256" key="9">
    <source>
        <dbReference type="SAM" id="MobiDB-lite"/>
    </source>
</evidence>
<evidence type="ECO:0000259" key="11">
    <source>
        <dbReference type="PROSITE" id="PS50089"/>
    </source>
</evidence>
<evidence type="ECO:0000256" key="8">
    <source>
        <dbReference type="PROSITE-ProRule" id="PRU00175"/>
    </source>
</evidence>
<dbReference type="InterPro" id="IPR025754">
    <property type="entry name" value="TRC8_N_dom"/>
</dbReference>
<feature type="transmembrane region" description="Helical" evidence="10">
    <location>
        <begin position="160"/>
        <end position="187"/>
    </location>
</feature>